<reference evidence="3 4" key="1">
    <citation type="submission" date="2024-06" db="EMBL/GenBank/DDBJ databases">
        <title>The Natural Products Discovery Center: Release of the First 8490 Sequenced Strains for Exploring Actinobacteria Biosynthetic Diversity.</title>
        <authorList>
            <person name="Kalkreuter E."/>
            <person name="Kautsar S.A."/>
            <person name="Yang D."/>
            <person name="Bader C.D."/>
            <person name="Teijaro C.N."/>
            <person name="Fluegel L."/>
            <person name="Davis C.M."/>
            <person name="Simpson J.R."/>
            <person name="Lauterbach L."/>
            <person name="Steele A.D."/>
            <person name="Gui C."/>
            <person name="Meng S."/>
            <person name="Li G."/>
            <person name="Viehrig K."/>
            <person name="Ye F."/>
            <person name="Su P."/>
            <person name="Kiefer A.F."/>
            <person name="Nichols A."/>
            <person name="Cepeda A.J."/>
            <person name="Yan W."/>
            <person name="Fan B."/>
            <person name="Jiang Y."/>
            <person name="Adhikari A."/>
            <person name="Zheng C.-J."/>
            <person name="Schuster L."/>
            <person name="Cowan T.M."/>
            <person name="Smanski M.J."/>
            <person name="Chevrette M.G."/>
            <person name="De Carvalho L.P.S."/>
            <person name="Shen B."/>
        </authorList>
    </citation>
    <scope>NUCLEOTIDE SEQUENCE [LARGE SCALE GENOMIC DNA]</scope>
    <source>
        <strain evidence="3 4">NPDC048946</strain>
    </source>
</reference>
<feature type="region of interest" description="Disordered" evidence="1">
    <location>
        <begin position="598"/>
        <end position="621"/>
    </location>
</feature>
<comment type="caution">
    <text evidence="3">The sequence shown here is derived from an EMBL/GenBank/DDBJ whole genome shotgun (WGS) entry which is preliminary data.</text>
</comment>
<dbReference type="RefSeq" id="WP_358348301.1">
    <property type="nucleotide sequence ID" value="NZ_JBEZFP010000005.1"/>
</dbReference>
<accession>A0ABV3D9N7</accession>
<dbReference type="Gene3D" id="3.40.50.720">
    <property type="entry name" value="NAD(P)-binding Rossmann-like Domain"/>
    <property type="match status" value="1"/>
</dbReference>
<dbReference type="Proteomes" id="UP001551482">
    <property type="component" value="Unassembled WGS sequence"/>
</dbReference>
<dbReference type="InterPro" id="IPR032875">
    <property type="entry name" value="Succ_CoA_lig_flav_dom"/>
</dbReference>
<feature type="domain" description="CoA-binding" evidence="2">
    <location>
        <begin position="309"/>
        <end position="403"/>
    </location>
</feature>
<dbReference type="InterPro" id="IPR003781">
    <property type="entry name" value="CoA-bd"/>
</dbReference>
<dbReference type="Pfam" id="PF13607">
    <property type="entry name" value="Succ_CoA_lig"/>
    <property type="match status" value="1"/>
</dbReference>
<dbReference type="SUPFAM" id="SSF52210">
    <property type="entry name" value="Succinyl-CoA synthetase domains"/>
    <property type="match status" value="2"/>
</dbReference>
<proteinExistence type="predicted"/>
<dbReference type="InterPro" id="IPR016102">
    <property type="entry name" value="Succinyl-CoA_synth-like"/>
</dbReference>
<dbReference type="Gene3D" id="3.30.470.20">
    <property type="entry name" value="ATP-grasp fold, B domain"/>
    <property type="match status" value="1"/>
</dbReference>
<keyword evidence="4" id="KW-1185">Reference proteome</keyword>
<evidence type="ECO:0000313" key="4">
    <source>
        <dbReference type="Proteomes" id="UP001551482"/>
    </source>
</evidence>
<evidence type="ECO:0000313" key="3">
    <source>
        <dbReference type="EMBL" id="MEU8132452.1"/>
    </source>
</evidence>
<dbReference type="PANTHER" id="PTHR42793:SF1">
    <property type="entry name" value="PEPTIDYL-LYSINE N-ACETYLTRANSFERASE PATZ"/>
    <property type="match status" value="1"/>
</dbReference>
<organism evidence="3 4">
    <name type="scientific">Streptodolium elevatio</name>
    <dbReference type="NCBI Taxonomy" id="3157996"/>
    <lineage>
        <taxon>Bacteria</taxon>
        <taxon>Bacillati</taxon>
        <taxon>Actinomycetota</taxon>
        <taxon>Actinomycetes</taxon>
        <taxon>Kitasatosporales</taxon>
        <taxon>Streptomycetaceae</taxon>
        <taxon>Streptodolium</taxon>
    </lineage>
</organism>
<dbReference type="Gene3D" id="3.40.50.261">
    <property type="entry name" value="Succinyl-CoA synthetase domains"/>
    <property type="match status" value="2"/>
</dbReference>
<feature type="compositionally biased region" description="Basic and acidic residues" evidence="1">
    <location>
        <begin position="270"/>
        <end position="302"/>
    </location>
</feature>
<feature type="compositionally biased region" description="Low complexity" evidence="1">
    <location>
        <begin position="608"/>
        <end position="620"/>
    </location>
</feature>
<dbReference type="InterPro" id="IPR036291">
    <property type="entry name" value="NAD(P)-bd_dom_sf"/>
</dbReference>
<sequence>MPGNALRGAGAEDSRILVPEHEVKRLLAELGVRVPRGTAIPYADGPDAVAKAAEQLGATLVLKAYGPGLVHKTDVGAVRLGLDSASVAAEARTMAVRLAGHGVVPDGWLVEDQQAAGVEVIVGRVRGPFGDAMLLGLGGTLAETLDQAVVRLARSGAVPAGWFPGGSLGAEMIAAMPGLDALRAARGAEPVDLDALALLVDALDGLPAAVAAAYPGFEPDEFECNPVIATAEGAVAVDARLILRRRSEEVGARDVFAGFGDSVKPGESGKSGEDGKSCEAGEAGEHHASGDGSLRPESDAPGRTDFAPLFAPRTVAVAGASTGKTTFGNRFLAAYRAFGWTDGLYAVHPSAESIDGVPAVASVADIPGGADYLLVAVPAAATPALVAAAAGHARFVHVVSGGFREAGAADLEDELLVAARRAGVRLLGPNCLGVYAPSGRQTFQLGVSAEPGGVGVVSQSGGLAGDIVAAGTRRGLRFSGLVTIGNAIDVGAAELVEHFVDDPATEVIGMYLEGTRGGERLARAVLRAGAHRKPVVVLAGGLSRQGARAVASHTGALAGEERMWQALSAASGLSVVHTLEDFLAVLAMLQRYPRAEAWSASERRSDSGSEAGSGSGSRSRTGVLVIGPGGGASVLATDACDRAGLAVRPLPADVVAALRERGYGAGTSLLNPIEIPLGPATGPDSFARVLDPVLAATEFADVLLHVNVQSYYGYADTGVAPLLALVESLAGPTRHGVRLSLVPRNLDCAPSADAEGVLAACARSGVPAFRDLDQAAVAIAAAQRLREPRA</sequence>
<feature type="region of interest" description="Disordered" evidence="1">
    <location>
        <begin position="262"/>
        <end position="305"/>
    </location>
</feature>
<dbReference type="Gene3D" id="3.30.1490.20">
    <property type="entry name" value="ATP-grasp fold, A domain"/>
    <property type="match status" value="1"/>
</dbReference>
<evidence type="ECO:0000259" key="2">
    <source>
        <dbReference type="SMART" id="SM00881"/>
    </source>
</evidence>
<dbReference type="PANTHER" id="PTHR42793">
    <property type="entry name" value="COA BINDING DOMAIN CONTAINING PROTEIN"/>
    <property type="match status" value="1"/>
</dbReference>
<keyword evidence="3" id="KW-0436">Ligase</keyword>
<dbReference type="Pfam" id="PF13549">
    <property type="entry name" value="ATP-grasp_5"/>
    <property type="match status" value="1"/>
</dbReference>
<evidence type="ECO:0000256" key="1">
    <source>
        <dbReference type="SAM" id="MobiDB-lite"/>
    </source>
</evidence>
<name>A0ABV3D9N7_9ACTN</name>
<protein>
    <submittedName>
        <fullName evidence="3">Acetate--CoA ligase family protein</fullName>
    </submittedName>
</protein>
<dbReference type="SMART" id="SM00881">
    <property type="entry name" value="CoA_binding"/>
    <property type="match status" value="1"/>
</dbReference>
<gene>
    <name evidence="3" type="ORF">AB0C36_03000</name>
</gene>
<dbReference type="InterPro" id="IPR013815">
    <property type="entry name" value="ATP_grasp_subdomain_1"/>
</dbReference>
<dbReference type="SUPFAM" id="SSF51735">
    <property type="entry name" value="NAD(P)-binding Rossmann-fold domains"/>
    <property type="match status" value="1"/>
</dbReference>
<dbReference type="SUPFAM" id="SSF56059">
    <property type="entry name" value="Glutathione synthetase ATP-binding domain-like"/>
    <property type="match status" value="1"/>
</dbReference>
<dbReference type="GO" id="GO:0016874">
    <property type="term" value="F:ligase activity"/>
    <property type="evidence" value="ECO:0007669"/>
    <property type="project" value="UniProtKB-KW"/>
</dbReference>
<dbReference type="Pfam" id="PF13380">
    <property type="entry name" value="CoA_binding_2"/>
    <property type="match status" value="1"/>
</dbReference>
<dbReference type="EMBL" id="JBEZFP010000005">
    <property type="protein sequence ID" value="MEU8132452.1"/>
    <property type="molecule type" value="Genomic_DNA"/>
</dbReference>